<evidence type="ECO:0000313" key="4">
    <source>
        <dbReference type="Proteomes" id="UP000887566"/>
    </source>
</evidence>
<organism evidence="4 5">
    <name type="scientific">Plectus sambesii</name>
    <dbReference type="NCBI Taxonomy" id="2011161"/>
    <lineage>
        <taxon>Eukaryota</taxon>
        <taxon>Metazoa</taxon>
        <taxon>Ecdysozoa</taxon>
        <taxon>Nematoda</taxon>
        <taxon>Chromadorea</taxon>
        <taxon>Plectida</taxon>
        <taxon>Plectina</taxon>
        <taxon>Plectoidea</taxon>
        <taxon>Plectidae</taxon>
        <taxon>Plectus</taxon>
    </lineage>
</organism>
<dbReference type="InterPro" id="IPR039662">
    <property type="entry name" value="Cohesin_Scc3/SA"/>
</dbReference>
<feature type="region of interest" description="Disordered" evidence="2">
    <location>
        <begin position="1"/>
        <end position="110"/>
    </location>
</feature>
<dbReference type="GO" id="GO:0007062">
    <property type="term" value="P:sister chromatid cohesion"/>
    <property type="evidence" value="ECO:0007669"/>
    <property type="project" value="TreeGrafter"/>
</dbReference>
<dbReference type="Pfam" id="PF08514">
    <property type="entry name" value="STAG"/>
    <property type="match status" value="1"/>
</dbReference>
<proteinExistence type="inferred from homology"/>
<evidence type="ECO:0000259" key="3">
    <source>
        <dbReference type="Pfam" id="PF08514"/>
    </source>
</evidence>
<dbReference type="GO" id="GO:0008278">
    <property type="term" value="C:cohesin complex"/>
    <property type="evidence" value="ECO:0007669"/>
    <property type="project" value="TreeGrafter"/>
</dbReference>
<keyword evidence="4" id="KW-1185">Reference proteome</keyword>
<dbReference type="InterPro" id="IPR013721">
    <property type="entry name" value="STAG"/>
</dbReference>
<comment type="similarity">
    <text evidence="1">Belongs to the SCC3 family.</text>
</comment>
<sequence length="258" mass="28317">MADPPPTTRVTRGTVARQMQEETAGNSFGGDGDQMDHSGMADPNLDSSYSSSNQGGNVFRAPAGRGRKRRSDETAEQATFAQPAKRGRGGRGGGGGRGRGRRATTTVGGGLDDIADESSLFSMVKSGSKKLSVMIDEWIEEYDRHPDSALVQLQQLFISASGCKGVISSNMIQHMEYSEIIRRMTEEFDEESGDYPLVMPGPQWKKFRQNFSDFIQLLVEKCKQSIVFDQKMMDSVIQLLTGLADSQVRAFRHTATFA</sequence>
<protein>
    <submittedName>
        <fullName evidence="5">STAG domain-containing protein</fullName>
    </submittedName>
</protein>
<dbReference type="PANTHER" id="PTHR11199">
    <property type="entry name" value="STROMAL ANTIGEN"/>
    <property type="match status" value="1"/>
</dbReference>
<dbReference type="Proteomes" id="UP000887566">
    <property type="component" value="Unplaced"/>
</dbReference>
<name>A0A914WB72_9BILA</name>
<feature type="domain" description="STAG" evidence="3">
    <location>
        <begin position="194"/>
        <end position="258"/>
    </location>
</feature>
<dbReference type="PANTHER" id="PTHR11199:SF0">
    <property type="entry name" value="LD34181P-RELATED"/>
    <property type="match status" value="1"/>
</dbReference>
<dbReference type="WBParaSite" id="PSAMB.scaffold3448size21566.g21485.t1">
    <property type="protein sequence ID" value="PSAMB.scaffold3448size21566.g21485.t1"/>
    <property type="gene ID" value="PSAMB.scaffold3448size21566.g21485"/>
</dbReference>
<evidence type="ECO:0000256" key="2">
    <source>
        <dbReference type="SAM" id="MobiDB-lite"/>
    </source>
</evidence>
<evidence type="ECO:0000256" key="1">
    <source>
        <dbReference type="ARBA" id="ARBA00005486"/>
    </source>
</evidence>
<accession>A0A914WB72</accession>
<dbReference type="GO" id="GO:0005634">
    <property type="term" value="C:nucleus"/>
    <property type="evidence" value="ECO:0007669"/>
    <property type="project" value="TreeGrafter"/>
</dbReference>
<dbReference type="AlphaFoldDB" id="A0A914WB72"/>
<evidence type="ECO:0000313" key="5">
    <source>
        <dbReference type="WBParaSite" id="PSAMB.scaffold3448size21566.g21485.t1"/>
    </source>
</evidence>
<reference evidence="5" key="1">
    <citation type="submission" date="2022-11" db="UniProtKB">
        <authorList>
            <consortium name="WormBaseParasite"/>
        </authorList>
    </citation>
    <scope>IDENTIFICATION</scope>
</reference>
<dbReference type="GO" id="GO:0003682">
    <property type="term" value="F:chromatin binding"/>
    <property type="evidence" value="ECO:0007669"/>
    <property type="project" value="TreeGrafter"/>
</dbReference>
<feature type="compositionally biased region" description="Polar residues" evidence="2">
    <location>
        <begin position="45"/>
        <end position="56"/>
    </location>
</feature>
<dbReference type="GO" id="GO:0000785">
    <property type="term" value="C:chromatin"/>
    <property type="evidence" value="ECO:0007669"/>
    <property type="project" value="TreeGrafter"/>
</dbReference>